<evidence type="ECO:0000313" key="2">
    <source>
        <dbReference type="EnsemblMetazoa" id="CapteP197891"/>
    </source>
</evidence>
<dbReference type="HOGENOM" id="CLU_078343_0_0_1"/>
<proteinExistence type="predicted"/>
<dbReference type="GO" id="GO:0005975">
    <property type="term" value="P:carbohydrate metabolic process"/>
    <property type="evidence" value="ECO:0007669"/>
    <property type="project" value="TreeGrafter"/>
</dbReference>
<dbReference type="EnsemblMetazoa" id="CapteT197891">
    <property type="protein sequence ID" value="CapteP197891"/>
    <property type="gene ID" value="CapteG197891"/>
</dbReference>
<dbReference type="OMA" id="PHAFMAT"/>
<name>R7U552_CAPTE</name>
<organism evidence="1">
    <name type="scientific">Capitella teleta</name>
    <name type="common">Polychaete worm</name>
    <dbReference type="NCBI Taxonomy" id="283909"/>
    <lineage>
        <taxon>Eukaryota</taxon>
        <taxon>Metazoa</taxon>
        <taxon>Spiralia</taxon>
        <taxon>Lophotrochozoa</taxon>
        <taxon>Annelida</taxon>
        <taxon>Polychaeta</taxon>
        <taxon>Sedentaria</taxon>
        <taxon>Scolecida</taxon>
        <taxon>Capitellidae</taxon>
        <taxon>Capitella</taxon>
    </lineage>
</organism>
<dbReference type="EMBL" id="AMQN01001726">
    <property type="status" value="NOT_ANNOTATED_CDS"/>
    <property type="molecule type" value="Genomic_DNA"/>
</dbReference>
<reference evidence="3" key="1">
    <citation type="submission" date="2012-12" db="EMBL/GenBank/DDBJ databases">
        <authorList>
            <person name="Hellsten U."/>
            <person name="Grimwood J."/>
            <person name="Chapman J.A."/>
            <person name="Shapiro H."/>
            <person name="Aerts A."/>
            <person name="Otillar R.P."/>
            <person name="Terry A.Y."/>
            <person name="Boore J.L."/>
            <person name="Simakov O."/>
            <person name="Marletaz F."/>
            <person name="Cho S.-J."/>
            <person name="Edsinger-Gonzales E."/>
            <person name="Havlak P."/>
            <person name="Kuo D.-H."/>
            <person name="Larsson T."/>
            <person name="Lv J."/>
            <person name="Arendt D."/>
            <person name="Savage R."/>
            <person name="Osoegawa K."/>
            <person name="de Jong P."/>
            <person name="Lindberg D.R."/>
            <person name="Seaver E.C."/>
            <person name="Weisblat D.A."/>
            <person name="Putnam N.H."/>
            <person name="Grigoriev I.V."/>
            <person name="Rokhsar D.S."/>
        </authorList>
    </citation>
    <scope>NUCLEOTIDE SEQUENCE</scope>
    <source>
        <strain evidence="3">I ESC-2004</strain>
    </source>
</reference>
<sequence length="309" mass="34856">MSSLYDVSVCIGGSNRDNPSKYGCSLKEMVGEWRTKWFEETNEQTAEKFAFGQVQIANSEPDIEDVVNYPDVRTMIATPAQSDSPLEDMDSFRKQWGRPTPGSCLYSLHLAPGNKGENERDIHLVRWYQTHEYGYTPNDDLNNIFTAVAMDLPSYQKTTVSPYTLHLRQVAERLSLGAYQVAYGDQSEGRFKGFPYTISRMDSILAIEYDLGTLDVRTTDTDNFELCCAADQGTICGENDWTTTSILSSDGNFVLLLIPCSNHVTGLRYSWHDYPCDFEFCPIYSSENSLPAPAFVLNEHFPNRATIDV</sequence>
<reference evidence="1 3" key="2">
    <citation type="journal article" date="2013" name="Nature">
        <title>Insights into bilaterian evolution from three spiralian genomes.</title>
        <authorList>
            <person name="Simakov O."/>
            <person name="Marletaz F."/>
            <person name="Cho S.J."/>
            <person name="Edsinger-Gonzales E."/>
            <person name="Havlak P."/>
            <person name="Hellsten U."/>
            <person name="Kuo D.H."/>
            <person name="Larsson T."/>
            <person name="Lv J."/>
            <person name="Arendt D."/>
            <person name="Savage R."/>
            <person name="Osoegawa K."/>
            <person name="de Jong P."/>
            <person name="Grimwood J."/>
            <person name="Chapman J.A."/>
            <person name="Shapiro H."/>
            <person name="Aerts A."/>
            <person name="Otillar R.P."/>
            <person name="Terry A.Y."/>
            <person name="Boore J.L."/>
            <person name="Grigoriev I.V."/>
            <person name="Lindberg D.R."/>
            <person name="Seaver E.C."/>
            <person name="Weisblat D.A."/>
            <person name="Putnam N.H."/>
            <person name="Rokhsar D.S."/>
        </authorList>
    </citation>
    <scope>NUCLEOTIDE SEQUENCE</scope>
    <source>
        <strain evidence="1 3">I ESC-2004</strain>
    </source>
</reference>
<keyword evidence="3" id="KW-1185">Reference proteome</keyword>
<accession>R7U552</accession>
<dbReference type="Proteomes" id="UP000014760">
    <property type="component" value="Unassembled WGS sequence"/>
</dbReference>
<dbReference type="EMBL" id="KB305005">
    <property type="protein sequence ID" value="ELU01480.1"/>
    <property type="molecule type" value="Genomic_DNA"/>
</dbReference>
<dbReference type="GO" id="GO:0001681">
    <property type="term" value="F:sialate O-acetylesterase activity"/>
    <property type="evidence" value="ECO:0007669"/>
    <property type="project" value="InterPro"/>
</dbReference>
<dbReference type="OrthoDB" id="42638at2759"/>
<protein>
    <submittedName>
        <fullName evidence="1 2">Uncharacterized protein</fullName>
    </submittedName>
</protein>
<evidence type="ECO:0000313" key="3">
    <source>
        <dbReference type="Proteomes" id="UP000014760"/>
    </source>
</evidence>
<dbReference type="PANTHER" id="PTHR22901:SF0">
    <property type="entry name" value="SIALATE O-ACETYLESTERASE"/>
    <property type="match status" value="1"/>
</dbReference>
<reference evidence="2" key="3">
    <citation type="submission" date="2015-06" db="UniProtKB">
        <authorList>
            <consortium name="EnsemblMetazoa"/>
        </authorList>
    </citation>
    <scope>IDENTIFICATION</scope>
</reference>
<evidence type="ECO:0000313" key="1">
    <source>
        <dbReference type="EMBL" id="ELU01480.1"/>
    </source>
</evidence>
<gene>
    <name evidence="1" type="ORF">CAPTEDRAFT_197891</name>
</gene>
<dbReference type="InterPro" id="IPR039329">
    <property type="entry name" value="SIAE"/>
</dbReference>
<dbReference type="PANTHER" id="PTHR22901">
    <property type="entry name" value="SIALATE O-ACETYLESTERASE"/>
    <property type="match status" value="1"/>
</dbReference>
<dbReference type="AlphaFoldDB" id="R7U552"/>
<dbReference type="EMBL" id="AMQN01001725">
    <property type="status" value="NOT_ANNOTATED_CDS"/>
    <property type="molecule type" value="Genomic_DNA"/>
</dbReference>
<dbReference type="EMBL" id="AMQN01001727">
    <property type="status" value="NOT_ANNOTATED_CDS"/>
    <property type="molecule type" value="Genomic_DNA"/>
</dbReference>